<dbReference type="GO" id="GO:0017004">
    <property type="term" value="P:cytochrome complex assembly"/>
    <property type="evidence" value="ECO:0007669"/>
    <property type="project" value="UniProtKB-KW"/>
</dbReference>
<dbReference type="InterPro" id="IPR050553">
    <property type="entry name" value="Thioredoxin_ResA/DsbE_sf"/>
</dbReference>
<dbReference type="Pfam" id="PF08534">
    <property type="entry name" value="Redoxin"/>
    <property type="match status" value="1"/>
</dbReference>
<dbReference type="GO" id="GO:0015036">
    <property type="term" value="F:disulfide oxidoreductase activity"/>
    <property type="evidence" value="ECO:0007669"/>
    <property type="project" value="UniProtKB-ARBA"/>
</dbReference>
<dbReference type="SUPFAM" id="SSF53474">
    <property type="entry name" value="alpha/beta-Hydrolases"/>
    <property type="match status" value="1"/>
</dbReference>
<keyword evidence="2" id="KW-0201">Cytochrome c-type biogenesis</keyword>
<keyword evidence="3" id="KW-0676">Redox-active center</keyword>
<evidence type="ECO:0000259" key="4">
    <source>
        <dbReference type="PROSITE" id="PS51352"/>
    </source>
</evidence>
<gene>
    <name evidence="5" type="ORF">FHK82_16310</name>
</gene>
<dbReference type="InterPro" id="IPR036249">
    <property type="entry name" value="Thioredoxin-like_sf"/>
</dbReference>
<evidence type="ECO:0000256" key="2">
    <source>
        <dbReference type="ARBA" id="ARBA00022748"/>
    </source>
</evidence>
<dbReference type="PROSITE" id="PS51352">
    <property type="entry name" value="THIOREDOXIN_2"/>
    <property type="match status" value="1"/>
</dbReference>
<protein>
    <submittedName>
        <fullName evidence="5">TlpA family protein disulfide reductase</fullName>
    </submittedName>
</protein>
<comment type="subcellular location">
    <subcellularLocation>
        <location evidence="1">Cell envelope</location>
    </subcellularLocation>
</comment>
<sequence>MSRQEICATSGPIKMQPLILFITLFLSFCVHAQEDRHEEFSVAVAEQDINVINYPASGEHLAIWIMPGMGKPDHMFDTAKQLSRLGVEVWMVDLAESMFLPKGPSTMRAIEGKYVSALIETAHKRTGKVITLIGSSYSAIPMLRGIRDWQEKQQASDLLEDYLAGAVLFSPELYATIPALGLEPVFEPIVDATNSPIILYQAGKRGNRWQLDKLIGRLERGGASVYVKIMPGVTALFYGEEKTSAAQDTLKLIPAQIVSSLNLLKKTATPSVALPLPEVQASSGRGLDSGLKPFRGNPQPPVIDLDDVAGRKLSRHDYRNKVTVINFWASWCGPCVEEIPSLNNLRKLMADEPFELISINFAEDAKQIQAFLKQVKVEFPVLLDTDGKESAKWQVLVFPSTFVIGPDGQIVYGLNGAIHWDEPDVVSQLQALLPHRK</sequence>
<evidence type="ECO:0000313" key="5">
    <source>
        <dbReference type="EMBL" id="TVT50601.1"/>
    </source>
</evidence>
<comment type="caution">
    <text evidence="5">The sequence shown here is derived from an EMBL/GenBank/DDBJ whole genome shotgun (WGS) entry which is preliminary data.</text>
</comment>
<dbReference type="InterPro" id="IPR029058">
    <property type="entry name" value="AB_hydrolase_fold"/>
</dbReference>
<proteinExistence type="predicted"/>
<dbReference type="InterPro" id="IPR017937">
    <property type="entry name" value="Thioredoxin_CS"/>
</dbReference>
<dbReference type="SUPFAM" id="SSF52833">
    <property type="entry name" value="Thioredoxin-like"/>
    <property type="match status" value="1"/>
</dbReference>
<dbReference type="Proteomes" id="UP000317355">
    <property type="component" value="Unassembled WGS sequence"/>
</dbReference>
<dbReference type="PANTHER" id="PTHR42852">
    <property type="entry name" value="THIOL:DISULFIDE INTERCHANGE PROTEIN DSBE"/>
    <property type="match status" value="1"/>
</dbReference>
<reference evidence="5 6" key="1">
    <citation type="submission" date="2019-07" db="EMBL/GenBank/DDBJ databases">
        <title>The pathways for chlorine oxyanion respiration interact through the shared metabolite chlorate.</title>
        <authorList>
            <person name="Barnum T.P."/>
            <person name="Cheng Y."/>
            <person name="Hill K.A."/>
            <person name="Lucas L.N."/>
            <person name="Carlson H.K."/>
            <person name="Coates J.D."/>
        </authorList>
    </citation>
    <scope>NUCLEOTIDE SEQUENCE [LARGE SCALE GENOMIC DNA]</scope>
    <source>
        <strain evidence="5">BK-3</strain>
    </source>
</reference>
<accession>A0A558CPB5</accession>
<organism evidence="5 6">
    <name type="scientific">Sedimenticola thiotaurini</name>
    <dbReference type="NCBI Taxonomy" id="1543721"/>
    <lineage>
        <taxon>Bacteria</taxon>
        <taxon>Pseudomonadati</taxon>
        <taxon>Pseudomonadota</taxon>
        <taxon>Gammaproteobacteria</taxon>
        <taxon>Chromatiales</taxon>
        <taxon>Sedimenticolaceae</taxon>
        <taxon>Sedimenticola</taxon>
    </lineage>
</organism>
<evidence type="ECO:0000256" key="3">
    <source>
        <dbReference type="ARBA" id="ARBA00023284"/>
    </source>
</evidence>
<evidence type="ECO:0000256" key="1">
    <source>
        <dbReference type="ARBA" id="ARBA00004196"/>
    </source>
</evidence>
<dbReference type="Gene3D" id="3.40.30.10">
    <property type="entry name" value="Glutaredoxin"/>
    <property type="match status" value="1"/>
</dbReference>
<dbReference type="PANTHER" id="PTHR42852:SF13">
    <property type="entry name" value="PROTEIN DIPZ"/>
    <property type="match status" value="1"/>
</dbReference>
<dbReference type="CDD" id="cd02966">
    <property type="entry name" value="TlpA_like_family"/>
    <property type="match status" value="1"/>
</dbReference>
<feature type="domain" description="Thioredoxin" evidence="4">
    <location>
        <begin position="263"/>
        <end position="434"/>
    </location>
</feature>
<name>A0A558CPB5_9GAMM</name>
<dbReference type="AlphaFoldDB" id="A0A558CPB5"/>
<dbReference type="InterPro" id="IPR013740">
    <property type="entry name" value="Redoxin"/>
</dbReference>
<evidence type="ECO:0000313" key="6">
    <source>
        <dbReference type="Proteomes" id="UP000317355"/>
    </source>
</evidence>
<dbReference type="EMBL" id="VMRY01000103">
    <property type="protein sequence ID" value="TVT50601.1"/>
    <property type="molecule type" value="Genomic_DNA"/>
</dbReference>
<dbReference type="GO" id="GO:0030313">
    <property type="term" value="C:cell envelope"/>
    <property type="evidence" value="ECO:0007669"/>
    <property type="project" value="UniProtKB-SubCell"/>
</dbReference>
<dbReference type="PROSITE" id="PS00194">
    <property type="entry name" value="THIOREDOXIN_1"/>
    <property type="match status" value="1"/>
</dbReference>
<dbReference type="InterPro" id="IPR013766">
    <property type="entry name" value="Thioredoxin_domain"/>
</dbReference>